<dbReference type="Proteomes" id="UP000297280">
    <property type="component" value="Unassembled WGS sequence"/>
</dbReference>
<dbReference type="GO" id="GO:0005524">
    <property type="term" value="F:ATP binding"/>
    <property type="evidence" value="ECO:0007669"/>
    <property type="project" value="InterPro"/>
</dbReference>
<organism evidence="3 4">
    <name type="scientific">Botrytis porri</name>
    <dbReference type="NCBI Taxonomy" id="87229"/>
    <lineage>
        <taxon>Eukaryota</taxon>
        <taxon>Fungi</taxon>
        <taxon>Dikarya</taxon>
        <taxon>Ascomycota</taxon>
        <taxon>Pezizomycotina</taxon>
        <taxon>Leotiomycetes</taxon>
        <taxon>Helotiales</taxon>
        <taxon>Sclerotiniaceae</taxon>
        <taxon>Botrytis</taxon>
    </lineage>
</organism>
<evidence type="ECO:0000313" key="3">
    <source>
        <dbReference type="EMBL" id="TGO87618.1"/>
    </source>
</evidence>
<feature type="region of interest" description="Disordered" evidence="1">
    <location>
        <begin position="451"/>
        <end position="505"/>
    </location>
</feature>
<feature type="region of interest" description="Disordered" evidence="1">
    <location>
        <begin position="597"/>
        <end position="705"/>
    </location>
</feature>
<evidence type="ECO:0000259" key="2">
    <source>
        <dbReference type="SMART" id="SM00382"/>
    </source>
</evidence>
<reference evidence="3 4" key="1">
    <citation type="submission" date="2017-12" db="EMBL/GenBank/DDBJ databases">
        <title>Comparative genomics of Botrytis spp.</title>
        <authorList>
            <person name="Valero-Jimenez C.A."/>
            <person name="Tapia P."/>
            <person name="Veloso J."/>
            <person name="Silva-Moreno E."/>
            <person name="Staats M."/>
            <person name="Valdes J.H."/>
            <person name="Van Kan J.A.L."/>
        </authorList>
    </citation>
    <scope>NUCLEOTIDE SEQUENCE [LARGE SCALE GENOMIC DNA]</scope>
    <source>
        <strain evidence="3 4">MUCL3349</strain>
    </source>
</reference>
<feature type="compositionally biased region" description="Acidic residues" evidence="1">
    <location>
        <begin position="487"/>
        <end position="504"/>
    </location>
</feature>
<feature type="region of interest" description="Disordered" evidence="1">
    <location>
        <begin position="1192"/>
        <end position="1215"/>
    </location>
</feature>
<dbReference type="SMART" id="SM00382">
    <property type="entry name" value="AAA"/>
    <property type="match status" value="1"/>
</dbReference>
<feature type="compositionally biased region" description="Basic and acidic residues" evidence="1">
    <location>
        <begin position="689"/>
        <end position="701"/>
    </location>
</feature>
<accession>A0A4Z1KPX7</accession>
<dbReference type="SUPFAM" id="SSF52540">
    <property type="entry name" value="P-loop containing nucleoside triphosphate hydrolases"/>
    <property type="match status" value="1"/>
</dbReference>
<dbReference type="PANTHER" id="PTHR23389:SF21">
    <property type="entry name" value="ATPASE FAMILY AAA DOMAIN-CONTAINING PROTEIN 5"/>
    <property type="match status" value="1"/>
</dbReference>
<feature type="compositionally biased region" description="Polar residues" evidence="1">
    <location>
        <begin position="1193"/>
        <end position="1205"/>
    </location>
</feature>
<dbReference type="GO" id="GO:0003677">
    <property type="term" value="F:DNA binding"/>
    <property type="evidence" value="ECO:0007669"/>
    <property type="project" value="TreeGrafter"/>
</dbReference>
<name>A0A4Z1KPX7_9HELO</name>
<dbReference type="InterPro" id="IPR003959">
    <property type="entry name" value="ATPase_AAA_core"/>
</dbReference>
<dbReference type="PANTHER" id="PTHR23389">
    <property type="entry name" value="CHROMOSOME TRANSMISSION FIDELITY FACTOR 18"/>
    <property type="match status" value="1"/>
</dbReference>
<evidence type="ECO:0000313" key="4">
    <source>
        <dbReference type="Proteomes" id="UP000297280"/>
    </source>
</evidence>
<feature type="region of interest" description="Disordered" evidence="1">
    <location>
        <begin position="1"/>
        <end position="79"/>
    </location>
</feature>
<feature type="compositionally biased region" description="Polar residues" evidence="1">
    <location>
        <begin position="619"/>
        <end position="628"/>
    </location>
</feature>
<proteinExistence type="predicted"/>
<feature type="compositionally biased region" description="Polar residues" evidence="1">
    <location>
        <begin position="678"/>
        <end position="688"/>
    </location>
</feature>
<dbReference type="InterPro" id="IPR003593">
    <property type="entry name" value="AAA+_ATPase"/>
</dbReference>
<comment type="caution">
    <text evidence="3">The sequence shown here is derived from an EMBL/GenBank/DDBJ whole genome shotgun (WGS) entry which is preliminary data.</text>
</comment>
<keyword evidence="4" id="KW-1185">Reference proteome</keyword>
<dbReference type="GO" id="GO:0005634">
    <property type="term" value="C:nucleus"/>
    <property type="evidence" value="ECO:0007669"/>
    <property type="project" value="TreeGrafter"/>
</dbReference>
<dbReference type="Pfam" id="PF00004">
    <property type="entry name" value="AAA"/>
    <property type="match status" value="1"/>
</dbReference>
<feature type="region of interest" description="Disordered" evidence="1">
    <location>
        <begin position="178"/>
        <end position="253"/>
    </location>
</feature>
<sequence>MNPLIDEGHEKTVHPFFQKPLRTSSTAGNNVTPQNGALDLSHMPNGEQADLLEVDPNNGRRKRRKTASPEVTTELEAEKSSTVTKTTAPTKTAKALRTSKRKQTTLIPAKTKIVVIRYGSEQNPPSKVGSKIENILNGIELSIPKTESTFPDVKDTKEIVSRKGNGVDAIPWWKIAKKKSPTQEEPQESSKSQQSGQGKKSPTGKRSTLGRPASPSTIVSNFGRPLSRDGKQAPPTFRGFGTAPKTSKFPDAIEPAWPWSGMVHVRGERDEEYLKGSSTSTIPGKSSDVKKGSKYREVEIVKDENIINTFTAKLQIDETINSIHDLHIHDFAPVSPCLRVPSKHVETGPDLQCRVRKELVSKLSRPVVHEDLSDDELQEPDKRRSNAHPALKNVYNSIATSLSAFDKAECENISWTQKYAPKSAEEILQTGREALILKDWLQKLTVMSVESGSAEMKATQKSASSKGEPSGKRKRKSKKLDNFIVSDGEEDNEMDEITEPEDGDLLGGSGLVKKTVIRSGDLNAKGSKDSKRLANAVVLSGPHGCGKSATVFAVAKELGFEVFEINPNSKRSGKEVMDKVGDMTRNHLVQRSKVGQISSANDDEENSFDSVADEVKSGRQGTMNSFFTSKAPIKPEPKSKGTMNSFFTSKAPTKPKCQNDNEVHPSNDMAEDLENGRTGMTKSFFTSKEPTKMKSESKDAEQPAAKTGINKDVIATKGPPKKQQQSLILLEEVDVLFEEDRGFWQTVLLLIAQSKRPIIMTCNDEAAVPILALSLHAIIRFTTVPTDLAVDYMLLVAANEGHAICREAVKALYESRALDLRGSLMELEFWCQFAVGDRKAGMEWFYPRLPLGCDLDEHGKKYRVVSEDTYHTGMGWLSQDTLESQWPYIDIEEETLHEAWNGWGIDVGDWQQNLDISTWADKITDYTNERATRRAALAMYDDFTEAMSATDCFSHNSFGTDYKKVTIDASHPKMSSKAREDYTMANQLLDVSPQITLDETSINIAFWMKSRAREVLQIRQHVERGWEIHRELDGLTEKQVQGLIRSQSRPFGNTITRRDLSLAFDPISESEKTYVWTTGNLEACCFDRTMNLIILDVAPYVRSIVSYDARLQKDRVRLSNLLSQNGGNIAPKPKRMRTTRAAMSALEGGTRSTTRKEKYFSQEINPYFVLRTGSQSWLDAAISIAAATDGGSRRSSIQMSDSNIGVDSGKDELLD</sequence>
<dbReference type="Gene3D" id="3.40.50.300">
    <property type="entry name" value="P-loop containing nucleotide triphosphate hydrolases"/>
    <property type="match status" value="2"/>
</dbReference>
<feature type="compositionally biased region" description="Polar residues" evidence="1">
    <location>
        <begin position="21"/>
        <end position="35"/>
    </location>
</feature>
<dbReference type="STRING" id="87229.A0A4Z1KPX7"/>
<dbReference type="EMBL" id="PQXO01000214">
    <property type="protein sequence ID" value="TGO87618.1"/>
    <property type="molecule type" value="Genomic_DNA"/>
</dbReference>
<dbReference type="AlphaFoldDB" id="A0A4Z1KPX7"/>
<feature type="compositionally biased region" description="Low complexity" evidence="1">
    <location>
        <begin position="189"/>
        <end position="205"/>
    </location>
</feature>
<protein>
    <recommendedName>
        <fullName evidence="2">AAA+ ATPase domain-containing protein</fullName>
    </recommendedName>
</protein>
<evidence type="ECO:0000256" key="1">
    <source>
        <dbReference type="SAM" id="MobiDB-lite"/>
    </source>
</evidence>
<feature type="compositionally biased region" description="Polar residues" evidence="1">
    <location>
        <begin position="641"/>
        <end position="656"/>
    </location>
</feature>
<dbReference type="InterPro" id="IPR027417">
    <property type="entry name" value="P-loop_NTPase"/>
</dbReference>
<dbReference type="GO" id="GO:0016887">
    <property type="term" value="F:ATP hydrolysis activity"/>
    <property type="evidence" value="ECO:0007669"/>
    <property type="project" value="InterPro"/>
</dbReference>
<gene>
    <name evidence="3" type="ORF">BPOR_0214g00040</name>
</gene>
<feature type="compositionally biased region" description="Basic and acidic residues" evidence="1">
    <location>
        <begin position="1"/>
        <end position="13"/>
    </location>
</feature>
<feature type="domain" description="AAA+ ATPase" evidence="2">
    <location>
        <begin position="533"/>
        <end position="794"/>
    </location>
</feature>